<organism evidence="6 7">
    <name type="scientific">Pseudonocardia kunmingensis</name>
    <dbReference type="NCBI Taxonomy" id="630975"/>
    <lineage>
        <taxon>Bacteria</taxon>
        <taxon>Bacillati</taxon>
        <taxon>Actinomycetota</taxon>
        <taxon>Actinomycetes</taxon>
        <taxon>Pseudonocardiales</taxon>
        <taxon>Pseudonocardiaceae</taxon>
        <taxon>Pseudonocardia</taxon>
    </lineage>
</organism>
<dbReference type="Pfam" id="PF07729">
    <property type="entry name" value="FCD"/>
    <property type="match status" value="1"/>
</dbReference>
<dbReference type="SUPFAM" id="SSF46785">
    <property type="entry name" value="Winged helix' DNA-binding domain"/>
    <property type="match status" value="1"/>
</dbReference>
<evidence type="ECO:0000256" key="3">
    <source>
        <dbReference type="ARBA" id="ARBA00023163"/>
    </source>
</evidence>
<evidence type="ECO:0000256" key="4">
    <source>
        <dbReference type="SAM" id="MobiDB-lite"/>
    </source>
</evidence>
<dbReference type="GO" id="GO:0003677">
    <property type="term" value="F:DNA binding"/>
    <property type="evidence" value="ECO:0007669"/>
    <property type="project" value="UniProtKB-KW"/>
</dbReference>
<name>A0A543E0L2_9PSEU</name>
<gene>
    <name evidence="6" type="ORF">FB558_1909</name>
</gene>
<feature type="region of interest" description="Disordered" evidence="4">
    <location>
        <begin position="1"/>
        <end position="39"/>
    </location>
</feature>
<dbReference type="InterPro" id="IPR008920">
    <property type="entry name" value="TF_FadR/GntR_C"/>
</dbReference>
<dbReference type="SMART" id="SM00895">
    <property type="entry name" value="FCD"/>
    <property type="match status" value="1"/>
</dbReference>
<dbReference type="AlphaFoldDB" id="A0A543E0L2"/>
<reference evidence="6 7" key="1">
    <citation type="submission" date="2019-06" db="EMBL/GenBank/DDBJ databases">
        <title>Sequencing the genomes of 1000 actinobacteria strains.</title>
        <authorList>
            <person name="Klenk H.-P."/>
        </authorList>
    </citation>
    <scope>NUCLEOTIDE SEQUENCE [LARGE SCALE GENOMIC DNA]</scope>
    <source>
        <strain evidence="6 7">DSM 45301</strain>
    </source>
</reference>
<dbReference type="PANTHER" id="PTHR43537:SF47">
    <property type="entry name" value="REGULATORY PROTEIN GNTR HTH"/>
    <property type="match status" value="1"/>
</dbReference>
<keyword evidence="1" id="KW-0805">Transcription regulation</keyword>
<dbReference type="InterPro" id="IPR000524">
    <property type="entry name" value="Tscrpt_reg_HTH_GntR"/>
</dbReference>
<dbReference type="CDD" id="cd07377">
    <property type="entry name" value="WHTH_GntR"/>
    <property type="match status" value="1"/>
</dbReference>
<dbReference type="Pfam" id="PF00392">
    <property type="entry name" value="GntR"/>
    <property type="match status" value="1"/>
</dbReference>
<protein>
    <submittedName>
        <fullName evidence="6">DNA-binding FadR family transcriptional regulator</fullName>
    </submittedName>
</protein>
<evidence type="ECO:0000256" key="1">
    <source>
        <dbReference type="ARBA" id="ARBA00023015"/>
    </source>
</evidence>
<dbReference type="PRINTS" id="PR00035">
    <property type="entry name" value="HTHGNTR"/>
</dbReference>
<keyword evidence="3" id="KW-0804">Transcription</keyword>
<evidence type="ECO:0000313" key="6">
    <source>
        <dbReference type="EMBL" id="TQM15127.1"/>
    </source>
</evidence>
<dbReference type="InterPro" id="IPR036388">
    <property type="entry name" value="WH-like_DNA-bd_sf"/>
</dbReference>
<keyword evidence="2 6" id="KW-0238">DNA-binding</keyword>
<feature type="domain" description="HTH gntR-type" evidence="5">
    <location>
        <begin position="44"/>
        <end position="112"/>
    </location>
</feature>
<keyword evidence="7" id="KW-1185">Reference proteome</keyword>
<comment type="caution">
    <text evidence="6">The sequence shown here is derived from an EMBL/GenBank/DDBJ whole genome shotgun (WGS) entry which is preliminary data.</text>
</comment>
<dbReference type="InterPro" id="IPR011711">
    <property type="entry name" value="GntR_C"/>
</dbReference>
<dbReference type="GO" id="GO:0003700">
    <property type="term" value="F:DNA-binding transcription factor activity"/>
    <property type="evidence" value="ECO:0007669"/>
    <property type="project" value="InterPro"/>
</dbReference>
<sequence length="273" mass="28823">MIPPTPPTGARPGPRPRHGAAAAEHGPEISGASPSGLRAPARTIPLSRQVADQLLELISSGRWPVGTRVPPEHDLVADLGVSRNTVREALRALVYLGLLESRPGDGTYVRASSELEASLARRVHRTGTAEAFEVRAVLEQHAAGFAAARRRPHDVEHLRVLLARLLELDAGGDTAAFLRADAELHRAVVACAGNDLLTELYDSLGSARVASVATRALGREHLAAEQRHRHAALVEAIAAGDVPAAQRAAIGIVAASQDAEPDDQPDDPRRGTS</sequence>
<evidence type="ECO:0000313" key="7">
    <source>
        <dbReference type="Proteomes" id="UP000315677"/>
    </source>
</evidence>
<dbReference type="SUPFAM" id="SSF48008">
    <property type="entry name" value="GntR ligand-binding domain-like"/>
    <property type="match status" value="1"/>
</dbReference>
<dbReference type="InterPro" id="IPR036390">
    <property type="entry name" value="WH_DNA-bd_sf"/>
</dbReference>
<dbReference type="Gene3D" id="1.20.120.530">
    <property type="entry name" value="GntR ligand-binding domain-like"/>
    <property type="match status" value="1"/>
</dbReference>
<accession>A0A543E0L2</accession>
<dbReference type="EMBL" id="VFPA01000001">
    <property type="protein sequence ID" value="TQM15127.1"/>
    <property type="molecule type" value="Genomic_DNA"/>
</dbReference>
<dbReference type="PANTHER" id="PTHR43537">
    <property type="entry name" value="TRANSCRIPTIONAL REGULATOR, GNTR FAMILY"/>
    <property type="match status" value="1"/>
</dbReference>
<dbReference type="Gene3D" id="1.10.10.10">
    <property type="entry name" value="Winged helix-like DNA-binding domain superfamily/Winged helix DNA-binding domain"/>
    <property type="match status" value="1"/>
</dbReference>
<dbReference type="Proteomes" id="UP000315677">
    <property type="component" value="Unassembled WGS sequence"/>
</dbReference>
<dbReference type="SMART" id="SM00345">
    <property type="entry name" value="HTH_GNTR"/>
    <property type="match status" value="1"/>
</dbReference>
<feature type="region of interest" description="Disordered" evidence="4">
    <location>
        <begin position="253"/>
        <end position="273"/>
    </location>
</feature>
<evidence type="ECO:0000256" key="2">
    <source>
        <dbReference type="ARBA" id="ARBA00023125"/>
    </source>
</evidence>
<evidence type="ECO:0000259" key="5">
    <source>
        <dbReference type="PROSITE" id="PS50949"/>
    </source>
</evidence>
<proteinExistence type="predicted"/>
<dbReference type="PROSITE" id="PS50949">
    <property type="entry name" value="HTH_GNTR"/>
    <property type="match status" value="1"/>
</dbReference>